<keyword evidence="3" id="KW-1185">Reference proteome</keyword>
<gene>
    <name evidence="2" type="ORF">GEV33_003210</name>
</gene>
<dbReference type="Proteomes" id="UP000719412">
    <property type="component" value="Unassembled WGS sequence"/>
</dbReference>
<evidence type="ECO:0000256" key="1">
    <source>
        <dbReference type="SAM" id="SignalP"/>
    </source>
</evidence>
<dbReference type="EMBL" id="JABDTM020014203">
    <property type="protein sequence ID" value="KAH0819581.1"/>
    <property type="molecule type" value="Genomic_DNA"/>
</dbReference>
<dbReference type="AlphaFoldDB" id="A0A8J6HTC3"/>
<accession>A0A8J6HTC3</accession>
<feature type="signal peptide" evidence="1">
    <location>
        <begin position="1"/>
        <end position="16"/>
    </location>
</feature>
<reference evidence="2" key="2">
    <citation type="submission" date="2021-08" db="EMBL/GenBank/DDBJ databases">
        <authorList>
            <person name="Eriksson T."/>
        </authorList>
    </citation>
    <scope>NUCLEOTIDE SEQUENCE</scope>
    <source>
        <strain evidence="2">Stoneville</strain>
        <tissue evidence="2">Whole head</tissue>
    </source>
</reference>
<evidence type="ECO:0000313" key="3">
    <source>
        <dbReference type="Proteomes" id="UP000719412"/>
    </source>
</evidence>
<keyword evidence="1" id="KW-0732">Signal</keyword>
<name>A0A8J6HTC3_TENMO</name>
<sequence>MLRVVIILVAITIVHAVENVTKITHQNIVTIQEDYYPNYVNKKEESARKFLQYYNSFNPVVLLVENTQQSQNNANNFFKTVHKLSPQVANINFMMMKFNASGVTPVLETTKNNKPRFENILNEYIRQPSNSLGRENRSAAFFAILHAAQVLPPSSGIVLFIKKDVEDETVAPLALTEVNKKQIQVFVIWGGKNDERLLKQLALRSHGLFLRSDRSLSEVYYEEFLENIGTFGSVSTILSRKNLKGEHDLVFPIDSDVTGVHISITPNITRGILTTPKGYNIDALGGEDVTRYSPGSFIKRDVGIHEIHLNTTTATTRDVGVWRFRVGNAGALYNVIVFAHTKLTANAIVTVQNVTGANKTKSKRKFLKLGLNGDVSSISNISFVSEDGNSILNDVKFTLDKDWENHLTENIENVETNGKKELNINVGNIPKESFYAVINGKDSQGSHDFKRLSYIRGNVDKNVFYLPPLTVEVGLGSELITQPYRQPQLFFEVTNNGNTPTLAKFFCRDEKGILLFMNPWFKWINPQETATVRITLTTRPGFYQDLITFSVVGSETVTKNVLVDVGSTKEDRHDPYLDYHFTSDCTSVLFGACEDATWTVEVQAKDTGSVETMTHAKHVLQYYRHQGYLTMNQNVKLLKHVELKGIQGDSEISLEKKCGVSLTPNNSA</sequence>
<reference evidence="2" key="1">
    <citation type="journal article" date="2020" name="J Insects Food Feed">
        <title>The yellow mealworm (Tenebrio molitor) genome: a resource for the emerging insects as food and feed industry.</title>
        <authorList>
            <person name="Eriksson T."/>
            <person name="Andere A."/>
            <person name="Kelstrup H."/>
            <person name="Emery V."/>
            <person name="Picard C."/>
        </authorList>
    </citation>
    <scope>NUCLEOTIDE SEQUENCE</scope>
    <source>
        <strain evidence="2">Stoneville</strain>
        <tissue evidence="2">Whole head</tissue>
    </source>
</reference>
<comment type="caution">
    <text evidence="2">The sequence shown here is derived from an EMBL/GenBank/DDBJ whole genome shotgun (WGS) entry which is preliminary data.</text>
</comment>
<feature type="chain" id="PRO_5035255682" evidence="1">
    <location>
        <begin position="17"/>
        <end position="668"/>
    </location>
</feature>
<evidence type="ECO:0000313" key="2">
    <source>
        <dbReference type="EMBL" id="KAH0819581.1"/>
    </source>
</evidence>
<protein>
    <submittedName>
        <fullName evidence="2">Uncharacterized protein</fullName>
    </submittedName>
</protein>
<proteinExistence type="predicted"/>
<organism evidence="2 3">
    <name type="scientific">Tenebrio molitor</name>
    <name type="common">Yellow mealworm beetle</name>
    <dbReference type="NCBI Taxonomy" id="7067"/>
    <lineage>
        <taxon>Eukaryota</taxon>
        <taxon>Metazoa</taxon>
        <taxon>Ecdysozoa</taxon>
        <taxon>Arthropoda</taxon>
        <taxon>Hexapoda</taxon>
        <taxon>Insecta</taxon>
        <taxon>Pterygota</taxon>
        <taxon>Neoptera</taxon>
        <taxon>Endopterygota</taxon>
        <taxon>Coleoptera</taxon>
        <taxon>Polyphaga</taxon>
        <taxon>Cucujiformia</taxon>
        <taxon>Tenebrionidae</taxon>
        <taxon>Tenebrio</taxon>
    </lineage>
</organism>